<evidence type="ECO:0000313" key="2">
    <source>
        <dbReference type="Proteomes" id="UP000029736"/>
    </source>
</evidence>
<comment type="caution">
    <text evidence="1">The sequence shown here is derived from an EMBL/GenBank/DDBJ whole genome shotgun (WGS) entry which is preliminary data.</text>
</comment>
<proteinExistence type="predicted"/>
<evidence type="ECO:0008006" key="3">
    <source>
        <dbReference type="Google" id="ProtNLM"/>
    </source>
</evidence>
<sequence>MGKGKYYFTIKSVPNNITIFRKSKDAAISTFKKYQKAGKEIEWLGKWDGKKFVDNSIPAALAS</sequence>
<protein>
    <recommendedName>
        <fullName evidence="3">Integrase</fullName>
    </recommendedName>
</protein>
<dbReference type="EMBL" id="JPOS01000079">
    <property type="protein sequence ID" value="KGE86362.1"/>
    <property type="molecule type" value="Genomic_DNA"/>
</dbReference>
<evidence type="ECO:0000313" key="1">
    <source>
        <dbReference type="EMBL" id="KGE86362.1"/>
    </source>
</evidence>
<gene>
    <name evidence="1" type="ORF">IX84_21435</name>
</gene>
<reference evidence="1 2" key="1">
    <citation type="journal article" date="2014" name="Int. J. Syst. Evol. Microbiol.">
        <title>Phaeodactylibacter xiamenensis gen. nov., sp. nov., a member of the family Saprospiraceae isolated from the marine alga Phaeodactylum tricornutum.</title>
        <authorList>
            <person name="Chen Z.Jr."/>
            <person name="Lei X."/>
            <person name="Lai Q."/>
            <person name="Li Y."/>
            <person name="Zhang B."/>
            <person name="Zhang J."/>
            <person name="Zhang H."/>
            <person name="Yang L."/>
            <person name="Zheng W."/>
            <person name="Tian Y."/>
            <person name="Yu Z."/>
            <person name="Xu H.Jr."/>
            <person name="Zheng T."/>
        </authorList>
    </citation>
    <scope>NUCLEOTIDE SEQUENCE [LARGE SCALE GENOMIC DNA]</scope>
    <source>
        <strain evidence="1 2">KD52</strain>
    </source>
</reference>
<name>A0A098S5B5_9BACT</name>
<dbReference type="STRING" id="1524460.IX84_21435"/>
<dbReference type="AlphaFoldDB" id="A0A098S5B5"/>
<keyword evidence="2" id="KW-1185">Reference proteome</keyword>
<accession>A0A098S5B5</accession>
<organism evidence="1 2">
    <name type="scientific">Phaeodactylibacter xiamenensis</name>
    <dbReference type="NCBI Taxonomy" id="1524460"/>
    <lineage>
        <taxon>Bacteria</taxon>
        <taxon>Pseudomonadati</taxon>
        <taxon>Bacteroidota</taxon>
        <taxon>Saprospiria</taxon>
        <taxon>Saprospirales</taxon>
        <taxon>Haliscomenobacteraceae</taxon>
        <taxon>Phaeodactylibacter</taxon>
    </lineage>
</organism>
<dbReference type="Proteomes" id="UP000029736">
    <property type="component" value="Unassembled WGS sequence"/>
</dbReference>